<dbReference type="OrthoDB" id="1412480at2"/>
<gene>
    <name evidence="1" type="ORF">CA834_10070</name>
</gene>
<proteinExistence type="predicted"/>
<name>A0A265URQ0_9FLAO</name>
<evidence type="ECO:0000313" key="1">
    <source>
        <dbReference type="EMBL" id="OZV67989.1"/>
    </source>
</evidence>
<dbReference type="RefSeq" id="WP_094968579.1">
    <property type="nucleotide sequence ID" value="NZ_NGJN01000005.1"/>
</dbReference>
<comment type="caution">
    <text evidence="1">The sequence shown here is derived from an EMBL/GenBank/DDBJ whole genome shotgun (WGS) entry which is preliminary data.</text>
</comment>
<organism evidence="1 2">
    <name type="scientific">Winogradskyella aurantia</name>
    <dbReference type="NCBI Taxonomy" id="1915063"/>
    <lineage>
        <taxon>Bacteria</taxon>
        <taxon>Pseudomonadati</taxon>
        <taxon>Bacteroidota</taxon>
        <taxon>Flavobacteriia</taxon>
        <taxon>Flavobacteriales</taxon>
        <taxon>Flavobacteriaceae</taxon>
        <taxon>Winogradskyella</taxon>
    </lineage>
</organism>
<dbReference type="Proteomes" id="UP000216840">
    <property type="component" value="Unassembled WGS sequence"/>
</dbReference>
<sequence length="549" mass="61364">MKRKRIKLLGISLSVIAILLLSVNPALEYAIHHYLQNKMRILQDSSAYVVSYKKLNLNIFNTEAQFTDLKFLSVSGEDPTSSKKGLGLLREIDIERARIKGVDIGHFLWKESLEISRIDFDSVNLTVLKPVASVEFNNEESVKPVMDSLKLPGIKRIKLGDIGVSNLTLNILSAQLGDTISSYRSKDIHIEGVGLSRHGEGEGNSFIPELDEMVFRLGEQQYLLENGLYSMAYKGLLYVHKDESLLIDKLQIAPHISVDSFATRNSGKNYDRLSMGLHALRVEGLGLHRIISTGAVQLQKIELDSLEIDIFKDRSHPLDPNLDIPLPSRTLEDLGLNLSIDTVLFNGHQLSFYEKQPNSSRHLETYLTGLRGEIRNIKSGGSARHSEVPLELKLQGDLLGAIKLELDIKFPYGKDALYINGRTSGSSNLASLNPTMIPAMNMRFGDGKLDGLTFQANGNSQNMEGELTMLFSDLEVELLKPDHHEDLTLSWLANAVVKDSNPNKRGRTLRATIYAERDPNKELMKYIIKAIKSGVVNTLNPLGKNRRDR</sequence>
<evidence type="ECO:0000313" key="2">
    <source>
        <dbReference type="Proteomes" id="UP000216840"/>
    </source>
</evidence>
<reference evidence="1 2" key="1">
    <citation type="submission" date="2017-05" db="EMBL/GenBank/DDBJ databases">
        <title>The draft genome sequence of Idiomarina salinarum WNB302.</title>
        <authorList>
            <person name="Sun Y."/>
            <person name="Chen B."/>
            <person name="Du Z."/>
        </authorList>
    </citation>
    <scope>NUCLEOTIDE SEQUENCE [LARGE SCALE GENOMIC DNA]</scope>
    <source>
        <strain evidence="1 2">WNB302</strain>
    </source>
</reference>
<keyword evidence="2" id="KW-1185">Reference proteome</keyword>
<dbReference type="EMBL" id="NGJN01000005">
    <property type="protein sequence ID" value="OZV67989.1"/>
    <property type="molecule type" value="Genomic_DNA"/>
</dbReference>
<dbReference type="AlphaFoldDB" id="A0A265URQ0"/>
<accession>A0A265URQ0</accession>
<protein>
    <recommendedName>
        <fullName evidence="3">AsmA-like C-terminal domain-containing protein</fullName>
    </recommendedName>
</protein>
<evidence type="ECO:0008006" key="3">
    <source>
        <dbReference type="Google" id="ProtNLM"/>
    </source>
</evidence>